<accession>A0AAV5LAB0</accession>
<gene>
    <name evidence="1" type="ORF">SLEP1_g42314</name>
</gene>
<evidence type="ECO:0008006" key="3">
    <source>
        <dbReference type="Google" id="ProtNLM"/>
    </source>
</evidence>
<dbReference type="Proteomes" id="UP001054252">
    <property type="component" value="Unassembled WGS sequence"/>
</dbReference>
<dbReference type="EMBL" id="BPVZ01000102">
    <property type="protein sequence ID" value="GKV33866.1"/>
    <property type="molecule type" value="Genomic_DNA"/>
</dbReference>
<comment type="caution">
    <text evidence="1">The sequence shown here is derived from an EMBL/GenBank/DDBJ whole genome shotgun (WGS) entry which is preliminary data.</text>
</comment>
<protein>
    <recommendedName>
        <fullName evidence="3">Secreted peptide</fullName>
    </recommendedName>
</protein>
<evidence type="ECO:0000313" key="2">
    <source>
        <dbReference type="Proteomes" id="UP001054252"/>
    </source>
</evidence>
<sequence>MHDRTTSRVVLPLYCVPSLVIAIPTAMAQQVSLTTLLSCCICLWKRYTFQVIDNERIRTLSRLS</sequence>
<dbReference type="AlphaFoldDB" id="A0AAV5LAB0"/>
<evidence type="ECO:0000313" key="1">
    <source>
        <dbReference type="EMBL" id="GKV33866.1"/>
    </source>
</evidence>
<proteinExistence type="predicted"/>
<name>A0AAV5LAB0_9ROSI</name>
<keyword evidence="2" id="KW-1185">Reference proteome</keyword>
<reference evidence="1 2" key="1">
    <citation type="journal article" date="2021" name="Commun. Biol.">
        <title>The genome of Shorea leprosula (Dipterocarpaceae) highlights the ecological relevance of drought in aseasonal tropical rainforests.</title>
        <authorList>
            <person name="Ng K.K.S."/>
            <person name="Kobayashi M.J."/>
            <person name="Fawcett J.A."/>
            <person name="Hatakeyama M."/>
            <person name="Paape T."/>
            <person name="Ng C.H."/>
            <person name="Ang C.C."/>
            <person name="Tnah L.H."/>
            <person name="Lee C.T."/>
            <person name="Nishiyama T."/>
            <person name="Sese J."/>
            <person name="O'Brien M.J."/>
            <person name="Copetti D."/>
            <person name="Mohd Noor M.I."/>
            <person name="Ong R.C."/>
            <person name="Putra M."/>
            <person name="Sireger I.Z."/>
            <person name="Indrioko S."/>
            <person name="Kosugi Y."/>
            <person name="Izuno A."/>
            <person name="Isagi Y."/>
            <person name="Lee S.L."/>
            <person name="Shimizu K.K."/>
        </authorList>
    </citation>
    <scope>NUCLEOTIDE SEQUENCE [LARGE SCALE GENOMIC DNA]</scope>
    <source>
        <strain evidence="1">214</strain>
    </source>
</reference>
<organism evidence="1 2">
    <name type="scientific">Rubroshorea leprosula</name>
    <dbReference type="NCBI Taxonomy" id="152421"/>
    <lineage>
        <taxon>Eukaryota</taxon>
        <taxon>Viridiplantae</taxon>
        <taxon>Streptophyta</taxon>
        <taxon>Embryophyta</taxon>
        <taxon>Tracheophyta</taxon>
        <taxon>Spermatophyta</taxon>
        <taxon>Magnoliopsida</taxon>
        <taxon>eudicotyledons</taxon>
        <taxon>Gunneridae</taxon>
        <taxon>Pentapetalae</taxon>
        <taxon>rosids</taxon>
        <taxon>malvids</taxon>
        <taxon>Malvales</taxon>
        <taxon>Dipterocarpaceae</taxon>
        <taxon>Rubroshorea</taxon>
    </lineage>
</organism>